<dbReference type="VEuPathDB" id="FungiDB:H257_04105"/>
<dbReference type="Gene3D" id="3.40.50.300">
    <property type="entry name" value="P-loop containing nucleotide triphosphate hydrolases"/>
    <property type="match status" value="1"/>
</dbReference>
<dbReference type="OrthoDB" id="67376at2759"/>
<dbReference type="Pfam" id="PF00004">
    <property type="entry name" value="AAA"/>
    <property type="match status" value="1"/>
</dbReference>
<dbReference type="SUPFAM" id="SSF52540">
    <property type="entry name" value="P-loop containing nucleoside triphosphate hydrolases"/>
    <property type="match status" value="1"/>
</dbReference>
<dbReference type="GeneID" id="20806101"/>
<accession>W4GWE9</accession>
<dbReference type="AlphaFoldDB" id="W4GWE9"/>
<feature type="region of interest" description="Disordered" evidence="1">
    <location>
        <begin position="1"/>
        <end position="25"/>
    </location>
</feature>
<evidence type="ECO:0000313" key="3">
    <source>
        <dbReference type="EMBL" id="ETV83354.1"/>
    </source>
</evidence>
<sequence>MDMSAGGGGDHGRFRDTKVPLPPPRYRFTSEHTSRVITMTAPSVGDLDVKPNLAALIDYTVPVPLSRWGLQVSKPTFQSNYAIPPPRPIPASADAAAPSYPPHQPACTIAVKAEAVAAPTQASHLHLAMRTPSHQPSTSRTSSVFSISTAPAALVPALDSTFHPIKPEPSTTSMLRPAGLNNKRALQLDHDDTVHQQPRRRLSIADDDNRMYSRSSRIPVGAHDMIIRVLFSGPLRGASNGSCVVPSCTHAPSSPLLVEWPFLDVQDHVDHLQSCLLHPDGLNMHEGSPRGVQLACQVATPATVHALRLCPNVKVVHFFGHGSAQEGLYLEGDDFTATPLPWPDLAAVFQQANACRPIIVLSAHSNDGLGSTVADVCGVSYVVWVDLSHHSAHKDFLTHFYTQLVGGATVQASFLHAKTRVPLTACELYCSQQPRVFIKEELHHARDSVMYPPTGDDRSSSASNRHVACPALASFTGFPRFTHRFCERSHEVGHIGAYILHPSVRLVVISGPPGMGKTSLVTAVAQHLHVRAKVHALVYISTIHDHGMSLVQMIERAASQQHTRRLASPVSLSSSPSPPCLVVVDDNNASTLSHGKLWEDVAAICASHAHIKFVITQTESARTPEWTRGGLVTWTMPPLSVLASARLVQSVQHLCPDTVLDLATDVRVVQAKGLPGNLVALL</sequence>
<evidence type="ECO:0000259" key="2">
    <source>
        <dbReference type="Pfam" id="PF00004"/>
    </source>
</evidence>
<dbReference type="InterPro" id="IPR027417">
    <property type="entry name" value="P-loop_NTPase"/>
</dbReference>
<name>W4GWE9_APHAT</name>
<proteinExistence type="predicted"/>
<dbReference type="RefSeq" id="XP_009826784.1">
    <property type="nucleotide sequence ID" value="XM_009828482.1"/>
</dbReference>
<organism evidence="3">
    <name type="scientific">Aphanomyces astaci</name>
    <name type="common">Crayfish plague agent</name>
    <dbReference type="NCBI Taxonomy" id="112090"/>
    <lineage>
        <taxon>Eukaryota</taxon>
        <taxon>Sar</taxon>
        <taxon>Stramenopiles</taxon>
        <taxon>Oomycota</taxon>
        <taxon>Saprolegniomycetes</taxon>
        <taxon>Saprolegniales</taxon>
        <taxon>Verrucalvaceae</taxon>
        <taxon>Aphanomyces</taxon>
    </lineage>
</organism>
<dbReference type="EMBL" id="KI913120">
    <property type="protein sequence ID" value="ETV83354.1"/>
    <property type="molecule type" value="Genomic_DNA"/>
</dbReference>
<evidence type="ECO:0000256" key="1">
    <source>
        <dbReference type="SAM" id="MobiDB-lite"/>
    </source>
</evidence>
<dbReference type="GO" id="GO:0005524">
    <property type="term" value="F:ATP binding"/>
    <property type="evidence" value="ECO:0007669"/>
    <property type="project" value="InterPro"/>
</dbReference>
<feature type="domain" description="ATPase AAA-type core" evidence="2">
    <location>
        <begin position="508"/>
        <end position="586"/>
    </location>
</feature>
<gene>
    <name evidence="3" type="ORF">H257_04105</name>
</gene>
<dbReference type="GO" id="GO:0016887">
    <property type="term" value="F:ATP hydrolysis activity"/>
    <property type="evidence" value="ECO:0007669"/>
    <property type="project" value="InterPro"/>
</dbReference>
<reference evidence="3" key="1">
    <citation type="submission" date="2013-12" db="EMBL/GenBank/DDBJ databases">
        <title>The Genome Sequence of Aphanomyces astaci APO3.</title>
        <authorList>
            <consortium name="The Broad Institute Genomics Platform"/>
            <person name="Russ C."/>
            <person name="Tyler B."/>
            <person name="van West P."/>
            <person name="Dieguez-Uribeondo J."/>
            <person name="Young S.K."/>
            <person name="Zeng Q."/>
            <person name="Gargeya S."/>
            <person name="Fitzgerald M."/>
            <person name="Abouelleil A."/>
            <person name="Alvarado L."/>
            <person name="Chapman S.B."/>
            <person name="Gainer-Dewar J."/>
            <person name="Goldberg J."/>
            <person name="Griggs A."/>
            <person name="Gujja S."/>
            <person name="Hansen M."/>
            <person name="Howarth C."/>
            <person name="Imamovic A."/>
            <person name="Ireland A."/>
            <person name="Larimer J."/>
            <person name="McCowan C."/>
            <person name="Murphy C."/>
            <person name="Pearson M."/>
            <person name="Poon T.W."/>
            <person name="Priest M."/>
            <person name="Roberts A."/>
            <person name="Saif S."/>
            <person name="Shea T."/>
            <person name="Sykes S."/>
            <person name="Wortman J."/>
            <person name="Nusbaum C."/>
            <person name="Birren B."/>
        </authorList>
    </citation>
    <scope>NUCLEOTIDE SEQUENCE [LARGE SCALE GENOMIC DNA]</scope>
    <source>
        <strain evidence="3">APO3</strain>
    </source>
</reference>
<dbReference type="InterPro" id="IPR003959">
    <property type="entry name" value="ATPase_AAA_core"/>
</dbReference>
<protein>
    <recommendedName>
        <fullName evidence="2">ATPase AAA-type core domain-containing protein</fullName>
    </recommendedName>
</protein>